<dbReference type="SUPFAM" id="SSF140718">
    <property type="entry name" value="Mediator hinge subcomplex-like"/>
    <property type="match status" value="1"/>
</dbReference>
<comment type="subunit">
    <text evidence="6">Component of the Mediator complex.</text>
</comment>
<evidence type="ECO:0000256" key="3">
    <source>
        <dbReference type="ARBA" id="ARBA00023015"/>
    </source>
</evidence>
<dbReference type="PANTHER" id="PTHR21428:SF11">
    <property type="entry name" value="MEDIATOR OF RNA POLYMERASE II TRANSCRIPTION SUBUNIT 7"/>
    <property type="match status" value="1"/>
</dbReference>
<evidence type="ECO:0000256" key="2">
    <source>
        <dbReference type="ARBA" id="ARBA00009994"/>
    </source>
</evidence>
<dbReference type="InterPro" id="IPR037212">
    <property type="entry name" value="Med7/Med21-like"/>
</dbReference>
<dbReference type="InterPro" id="IPR009244">
    <property type="entry name" value="Mediatior_Med7"/>
</dbReference>
<organism evidence="7 8">
    <name type="scientific">Pristionchus mayeri</name>
    <dbReference type="NCBI Taxonomy" id="1317129"/>
    <lineage>
        <taxon>Eukaryota</taxon>
        <taxon>Metazoa</taxon>
        <taxon>Ecdysozoa</taxon>
        <taxon>Nematoda</taxon>
        <taxon>Chromadorea</taxon>
        <taxon>Rhabditida</taxon>
        <taxon>Rhabditina</taxon>
        <taxon>Diplogasteromorpha</taxon>
        <taxon>Diplogasteroidea</taxon>
        <taxon>Neodiplogasteridae</taxon>
        <taxon>Pristionchus</taxon>
    </lineage>
</organism>
<comment type="similarity">
    <text evidence="2 6">Belongs to the Mediator complex subunit 7 family.</text>
</comment>
<keyword evidence="5 6" id="KW-0539">Nucleus</keyword>
<comment type="caution">
    <text evidence="7">The sequence shown here is derived from an EMBL/GenBank/DDBJ whole genome shotgun (WGS) entry which is preliminary data.</text>
</comment>
<dbReference type="Gene3D" id="6.10.140.200">
    <property type="match status" value="1"/>
</dbReference>
<sequence length="259" mass="29336">MAAPPPAAQIVSPFPTPPVYASLYTSERIASGDPSLLPPSVHADFTVFGEEYHLNDEVIRPLAETGIRQLYVNKKEWKAEMKKLNSSALAAFADLVSILIDCPDRPERVDKLNDIRDIFINMHHLINEFRPIQARDTLRMMQQKQLEELEAAVEDFKDFLVEAKNTFRQSLKMDDVVRIPVPAYRPDLEGPEGGLPAMPVEEKRTEIETAMGGLSVGIERNTVHSSSPRPEHLQRMLARRRMDAATWSTFVGDDQRMEE</sequence>
<dbReference type="InterPro" id="IPR044888">
    <property type="entry name" value="Mediatior_Med7_sf"/>
</dbReference>
<evidence type="ECO:0000313" key="8">
    <source>
        <dbReference type="Proteomes" id="UP001328107"/>
    </source>
</evidence>
<keyword evidence="3 6" id="KW-0805">Transcription regulation</keyword>
<dbReference type="EMBL" id="BTRK01000005">
    <property type="protein sequence ID" value="GMR52489.1"/>
    <property type="molecule type" value="Genomic_DNA"/>
</dbReference>
<gene>
    <name evidence="7" type="ORF">PMAYCL1PPCAC_22684</name>
</gene>
<keyword evidence="6" id="KW-0010">Activator</keyword>
<dbReference type="GO" id="GO:0003712">
    <property type="term" value="F:transcription coregulator activity"/>
    <property type="evidence" value="ECO:0007669"/>
    <property type="project" value="InterPro"/>
</dbReference>
<dbReference type="GO" id="GO:0016592">
    <property type="term" value="C:mediator complex"/>
    <property type="evidence" value="ECO:0007669"/>
    <property type="project" value="InterPro"/>
</dbReference>
<evidence type="ECO:0000256" key="6">
    <source>
        <dbReference type="RuleBase" id="RU364060"/>
    </source>
</evidence>
<keyword evidence="4 6" id="KW-0804">Transcription</keyword>
<dbReference type="Pfam" id="PF05983">
    <property type="entry name" value="Med7"/>
    <property type="match status" value="1"/>
</dbReference>
<comment type="subcellular location">
    <subcellularLocation>
        <location evidence="1 6">Nucleus</location>
    </subcellularLocation>
</comment>
<accession>A0AAN5CXI3</accession>
<evidence type="ECO:0000256" key="4">
    <source>
        <dbReference type="ARBA" id="ARBA00023163"/>
    </source>
</evidence>
<evidence type="ECO:0000256" key="5">
    <source>
        <dbReference type="ARBA" id="ARBA00023242"/>
    </source>
</evidence>
<name>A0AAN5CXI3_9BILA</name>
<dbReference type="AlphaFoldDB" id="A0AAN5CXI3"/>
<proteinExistence type="inferred from homology"/>
<dbReference type="GO" id="GO:0006357">
    <property type="term" value="P:regulation of transcription by RNA polymerase II"/>
    <property type="evidence" value="ECO:0007669"/>
    <property type="project" value="InterPro"/>
</dbReference>
<dbReference type="Proteomes" id="UP001328107">
    <property type="component" value="Unassembled WGS sequence"/>
</dbReference>
<dbReference type="GO" id="GO:0070847">
    <property type="term" value="C:core mediator complex"/>
    <property type="evidence" value="ECO:0007669"/>
    <property type="project" value="TreeGrafter"/>
</dbReference>
<dbReference type="PANTHER" id="PTHR21428">
    <property type="entry name" value="MEDIATOR OF RNA POLYMERASE II TRANSCRIPTION SUBUNIT 7"/>
    <property type="match status" value="1"/>
</dbReference>
<keyword evidence="8" id="KW-1185">Reference proteome</keyword>
<evidence type="ECO:0000256" key="1">
    <source>
        <dbReference type="ARBA" id="ARBA00004123"/>
    </source>
</evidence>
<reference evidence="8" key="1">
    <citation type="submission" date="2022-10" db="EMBL/GenBank/DDBJ databases">
        <title>Genome assembly of Pristionchus species.</title>
        <authorList>
            <person name="Yoshida K."/>
            <person name="Sommer R.J."/>
        </authorList>
    </citation>
    <scope>NUCLEOTIDE SEQUENCE [LARGE SCALE GENOMIC DNA]</scope>
    <source>
        <strain evidence="8">RS5460</strain>
    </source>
</reference>
<evidence type="ECO:0000313" key="7">
    <source>
        <dbReference type="EMBL" id="GMR52489.1"/>
    </source>
</evidence>
<comment type="function">
    <text evidence="6">Component of the Mediator complex, a coactivator involved in the regulated transcription of nearly all RNA polymerase II-dependent genes. Mediator functions as a bridge to convey information from gene-specific regulatory proteins to the basal RNA polymerase II transcription machinery.</text>
</comment>
<protein>
    <recommendedName>
        <fullName evidence="6">Mediator of RNA polymerase II transcription subunit 7</fullName>
    </recommendedName>
</protein>